<evidence type="ECO:0000313" key="2">
    <source>
        <dbReference type="Proteomes" id="UP001596142"/>
    </source>
</evidence>
<dbReference type="Proteomes" id="UP001596142">
    <property type="component" value="Unassembled WGS sequence"/>
</dbReference>
<sequence>MIYVGVTGWGDHDTLYSKGTRPGEKLKEYGSHFPTVEVDASFYAVQPQRNYEKWVRETPDNFRFVVKAYQGMTGHERKEIPFASKEEMYEAYLESLEPVIESGKLAMVLCQFPPWFDCNKENVEFLRYTKDKLGTLPAALEFRNNTWFSPEYYNKTLEFMEREEWIHSICDEPQIGEASVPTVLHPTHSEKTLIRLHGRNHEAWKKPAKGDKWRETRYLYNYSRNELNEWLENIDKIKDETKDIYMLFNNNSGGDAAPNAKSFLELAGISYEGLAPKQLSLFEDHKGSGKSP</sequence>
<dbReference type="RefSeq" id="WP_385937106.1">
    <property type="nucleotide sequence ID" value="NZ_JBHSOZ010000002.1"/>
</dbReference>
<dbReference type="PANTHER" id="PTHR30348:SF13">
    <property type="entry name" value="UPF0759 PROTEIN YUNF"/>
    <property type="match status" value="1"/>
</dbReference>
<dbReference type="Pfam" id="PF01904">
    <property type="entry name" value="DUF72"/>
    <property type="match status" value="1"/>
</dbReference>
<keyword evidence="2" id="KW-1185">Reference proteome</keyword>
<dbReference type="PANTHER" id="PTHR30348">
    <property type="entry name" value="UNCHARACTERIZED PROTEIN YECE"/>
    <property type="match status" value="1"/>
</dbReference>
<accession>A0ABW0YFJ5</accession>
<organism evidence="1 2">
    <name type="scientific">Thalassorhabdus alkalitolerans</name>
    <dbReference type="NCBI Taxonomy" id="2282697"/>
    <lineage>
        <taxon>Bacteria</taxon>
        <taxon>Bacillati</taxon>
        <taxon>Bacillota</taxon>
        <taxon>Bacilli</taxon>
        <taxon>Bacillales</taxon>
        <taxon>Bacillaceae</taxon>
        <taxon>Thalassorhabdus</taxon>
    </lineage>
</organism>
<dbReference type="Gene3D" id="3.20.20.410">
    <property type="entry name" value="Protein of unknown function UPF0759"/>
    <property type="match status" value="1"/>
</dbReference>
<protein>
    <submittedName>
        <fullName evidence="1">DUF72 domain-containing protein</fullName>
    </submittedName>
</protein>
<dbReference type="EMBL" id="JBHSOZ010000002">
    <property type="protein sequence ID" value="MFC5711195.1"/>
    <property type="molecule type" value="Genomic_DNA"/>
</dbReference>
<evidence type="ECO:0000313" key="1">
    <source>
        <dbReference type="EMBL" id="MFC5711195.1"/>
    </source>
</evidence>
<dbReference type="SUPFAM" id="SSF117396">
    <property type="entry name" value="TM1631-like"/>
    <property type="match status" value="1"/>
</dbReference>
<name>A0ABW0YFJ5_9BACI</name>
<gene>
    <name evidence="1" type="ORF">ACFPU1_00215</name>
</gene>
<reference evidence="2" key="1">
    <citation type="journal article" date="2019" name="Int. J. Syst. Evol. Microbiol.">
        <title>The Global Catalogue of Microorganisms (GCM) 10K type strain sequencing project: providing services to taxonomists for standard genome sequencing and annotation.</title>
        <authorList>
            <consortium name="The Broad Institute Genomics Platform"/>
            <consortium name="The Broad Institute Genome Sequencing Center for Infectious Disease"/>
            <person name="Wu L."/>
            <person name="Ma J."/>
        </authorList>
    </citation>
    <scope>NUCLEOTIDE SEQUENCE [LARGE SCALE GENOMIC DNA]</scope>
    <source>
        <strain evidence="2">CECT 7184</strain>
    </source>
</reference>
<dbReference type="InterPro" id="IPR002763">
    <property type="entry name" value="DUF72"/>
</dbReference>
<proteinExistence type="predicted"/>
<dbReference type="InterPro" id="IPR036520">
    <property type="entry name" value="UPF0759_sf"/>
</dbReference>
<comment type="caution">
    <text evidence="1">The sequence shown here is derived from an EMBL/GenBank/DDBJ whole genome shotgun (WGS) entry which is preliminary data.</text>
</comment>